<dbReference type="PANTHER" id="PTHR47208">
    <property type="entry name" value="OS02G0174800 PROTEIN"/>
    <property type="match status" value="1"/>
</dbReference>
<evidence type="ECO:0000256" key="2">
    <source>
        <dbReference type="ARBA" id="ARBA00022723"/>
    </source>
</evidence>
<protein>
    <recommendedName>
        <fullName evidence="6">FLZ-type domain-containing protein</fullName>
    </recommendedName>
</protein>
<proteinExistence type="inferred from homology"/>
<sequence length="229" mass="24547">MLGKSSKPVIEILTGSSGPVIEPKTQSPRGLKSFDYGGGVGLGIVAALEKSGGGPNLFGRNLSRSNPIPIQNSSRNGRGSDEITEMESLEEYTIVTCHGSNKSYTKVYSDGVEGNKKGDNKTPFRIQSSTKNNRASVFHISPARFGEATGIPAAADFLSSCNLCQKKLDGKDIYMYRGEKAFCSTECRYRQMMVDERTEKCSSGASRPVEVAGSPYANGQILTNGILAI</sequence>
<organism evidence="7 8">
    <name type="scientific">Rehmannia glutinosa</name>
    <name type="common">Chinese foxglove</name>
    <dbReference type="NCBI Taxonomy" id="99300"/>
    <lineage>
        <taxon>Eukaryota</taxon>
        <taxon>Viridiplantae</taxon>
        <taxon>Streptophyta</taxon>
        <taxon>Embryophyta</taxon>
        <taxon>Tracheophyta</taxon>
        <taxon>Spermatophyta</taxon>
        <taxon>Magnoliopsida</taxon>
        <taxon>eudicotyledons</taxon>
        <taxon>Gunneridae</taxon>
        <taxon>Pentapetalae</taxon>
        <taxon>asterids</taxon>
        <taxon>lamiids</taxon>
        <taxon>Lamiales</taxon>
        <taxon>Orobanchaceae</taxon>
        <taxon>Rehmannieae</taxon>
        <taxon>Rehmannia</taxon>
    </lineage>
</organism>
<gene>
    <name evidence="7" type="ORF">DH2020_034469</name>
</gene>
<accession>A0ABR0V9X2</accession>
<evidence type="ECO:0000256" key="3">
    <source>
        <dbReference type="ARBA" id="ARBA00022771"/>
    </source>
</evidence>
<feature type="domain" description="FLZ-type" evidence="6">
    <location>
        <begin position="156"/>
        <end position="199"/>
    </location>
</feature>
<name>A0ABR0V9X2_REHGL</name>
<evidence type="ECO:0000313" key="7">
    <source>
        <dbReference type="EMBL" id="KAK6131773.1"/>
    </source>
</evidence>
<reference evidence="7 8" key="1">
    <citation type="journal article" date="2021" name="Comput. Struct. Biotechnol. J.">
        <title>De novo genome assembly of the potent medicinal plant Rehmannia glutinosa using nanopore technology.</title>
        <authorList>
            <person name="Ma L."/>
            <person name="Dong C."/>
            <person name="Song C."/>
            <person name="Wang X."/>
            <person name="Zheng X."/>
            <person name="Niu Y."/>
            <person name="Chen S."/>
            <person name="Feng W."/>
        </authorList>
    </citation>
    <scope>NUCLEOTIDE SEQUENCE [LARGE SCALE GENOMIC DNA]</scope>
    <source>
        <strain evidence="7">DH-2019</strain>
    </source>
</reference>
<evidence type="ECO:0000256" key="1">
    <source>
        <dbReference type="ARBA" id="ARBA00009374"/>
    </source>
</evidence>
<evidence type="ECO:0000313" key="8">
    <source>
        <dbReference type="Proteomes" id="UP001318860"/>
    </source>
</evidence>
<evidence type="ECO:0000256" key="4">
    <source>
        <dbReference type="PROSITE-ProRule" id="PRU01131"/>
    </source>
</evidence>
<keyword evidence="2" id="KW-0479">Metal-binding</keyword>
<dbReference type="PROSITE" id="PS51795">
    <property type="entry name" value="ZF_FLZ"/>
    <property type="match status" value="1"/>
</dbReference>
<comment type="caution">
    <text evidence="7">The sequence shown here is derived from an EMBL/GenBank/DDBJ whole genome shotgun (WGS) entry which is preliminary data.</text>
</comment>
<keyword evidence="8" id="KW-1185">Reference proteome</keyword>
<dbReference type="Proteomes" id="UP001318860">
    <property type="component" value="Unassembled WGS sequence"/>
</dbReference>
<feature type="region of interest" description="Disordered" evidence="5">
    <location>
        <begin position="60"/>
        <end position="81"/>
    </location>
</feature>
<dbReference type="PANTHER" id="PTHR47208:SF5">
    <property type="entry name" value="FCS-LIKE ZINC FINGER 12-RELATED"/>
    <property type="match status" value="1"/>
</dbReference>
<keyword evidence="3" id="KW-0863">Zinc-finger</keyword>
<keyword evidence="3" id="KW-0862">Zinc</keyword>
<dbReference type="InterPro" id="IPR044604">
    <property type="entry name" value="FLZ12/13/14"/>
</dbReference>
<evidence type="ECO:0000259" key="6">
    <source>
        <dbReference type="PROSITE" id="PS51795"/>
    </source>
</evidence>
<feature type="zinc finger region" description="FLZ-type" evidence="4">
    <location>
        <begin position="156"/>
        <end position="199"/>
    </location>
</feature>
<feature type="compositionally biased region" description="Polar residues" evidence="5">
    <location>
        <begin position="62"/>
        <end position="77"/>
    </location>
</feature>
<comment type="similarity">
    <text evidence="1">Belongs to the FLZ family.</text>
</comment>
<dbReference type="InterPro" id="IPR007650">
    <property type="entry name" value="Zf-FLZ_dom"/>
</dbReference>
<dbReference type="Pfam" id="PF04570">
    <property type="entry name" value="zf-FLZ"/>
    <property type="match status" value="1"/>
</dbReference>
<dbReference type="EMBL" id="JABTTQ020001341">
    <property type="protein sequence ID" value="KAK6131773.1"/>
    <property type="molecule type" value="Genomic_DNA"/>
</dbReference>
<evidence type="ECO:0000256" key="5">
    <source>
        <dbReference type="SAM" id="MobiDB-lite"/>
    </source>
</evidence>